<feature type="region of interest" description="Disordered" evidence="1">
    <location>
        <begin position="81"/>
        <end position="177"/>
    </location>
</feature>
<dbReference type="EMBL" id="CP098611">
    <property type="protein sequence ID" value="USR92311.1"/>
    <property type="molecule type" value="Genomic_DNA"/>
</dbReference>
<organism evidence="2 3">
    <name type="scientific">Phormidium yuhuli AB48</name>
    <dbReference type="NCBI Taxonomy" id="2940671"/>
    <lineage>
        <taxon>Bacteria</taxon>
        <taxon>Bacillati</taxon>
        <taxon>Cyanobacteriota</taxon>
        <taxon>Cyanophyceae</taxon>
        <taxon>Oscillatoriophycideae</taxon>
        <taxon>Oscillatoriales</taxon>
        <taxon>Oscillatoriaceae</taxon>
        <taxon>Phormidium</taxon>
        <taxon>Phormidium yuhuli</taxon>
    </lineage>
</organism>
<dbReference type="Proteomes" id="UP001056708">
    <property type="component" value="Chromosome"/>
</dbReference>
<dbReference type="PANTHER" id="PTHR39338">
    <property type="entry name" value="BLL5662 PROTEIN-RELATED"/>
    <property type="match status" value="1"/>
</dbReference>
<sequence length="382" mass="42472">MSFPLFELFLELRDPLKLSPQDYQLLLTALELGFGKSQAANNQDALKQLCRLLWLKTQDEATVRYFEHIFQEHCTAAATAAPTTTDSTTLTEPTAAPTVTDSTTSKDLTTTETVTDSTTPNDSTAAVSPPTVPRPPQPPAPRRGPRTLSAFQGGDLPPPETSDEGYRLQPRDSPVHPRLTRRSWRKVRRLLRRGTTGQVDIAATLTQLATQGRCLSPPLEAKRVNVLELLLLIDVDGSMVPFRFPRDCLLATVEPKHFERVEQYYFRNVPERFVYCSAKGADIRPFDDLFASLSPSRTVALIFSDGGAARGGYNSDRVTLTRDFLHQIQPHLHALVWLNPMPEHRWPDTTAAAIARDLQQLGSAMFELSQAGVSQALSQLRN</sequence>
<name>A0ABY5ATS7_9CYAN</name>
<feature type="compositionally biased region" description="Basic and acidic residues" evidence="1">
    <location>
        <begin position="164"/>
        <end position="175"/>
    </location>
</feature>
<evidence type="ECO:0008006" key="4">
    <source>
        <dbReference type="Google" id="ProtNLM"/>
    </source>
</evidence>
<keyword evidence="3" id="KW-1185">Reference proteome</keyword>
<dbReference type="RefSeq" id="WP_252664424.1">
    <property type="nucleotide sequence ID" value="NZ_CP098611.1"/>
</dbReference>
<accession>A0ABY5ATS7</accession>
<feature type="compositionally biased region" description="Pro residues" evidence="1">
    <location>
        <begin position="130"/>
        <end position="142"/>
    </location>
</feature>
<protein>
    <recommendedName>
        <fullName evidence="4">VWA containing CoxE family protein</fullName>
    </recommendedName>
</protein>
<reference evidence="2" key="1">
    <citation type="submission" date="2022-06" db="EMBL/GenBank/DDBJ databases">
        <title>Genome sequence of Phormidium yuhuli AB48 isolated from an industrial photobioreactor environment.</title>
        <authorList>
            <person name="Qiu Y."/>
            <person name="Noonan A.J.C."/>
            <person name="Dofher K."/>
            <person name="Koch M."/>
            <person name="Kieft B."/>
            <person name="Lin X."/>
            <person name="Ziels R.M."/>
            <person name="Hallam S.J."/>
        </authorList>
    </citation>
    <scope>NUCLEOTIDE SEQUENCE</scope>
    <source>
        <strain evidence="2">AB48</strain>
    </source>
</reference>
<dbReference type="PANTHER" id="PTHR39338:SF7">
    <property type="entry name" value="BLL6692 PROTEIN"/>
    <property type="match status" value="1"/>
</dbReference>
<evidence type="ECO:0000313" key="3">
    <source>
        <dbReference type="Proteomes" id="UP001056708"/>
    </source>
</evidence>
<feature type="compositionally biased region" description="Low complexity" evidence="1">
    <location>
        <begin position="81"/>
        <end position="119"/>
    </location>
</feature>
<evidence type="ECO:0000313" key="2">
    <source>
        <dbReference type="EMBL" id="USR92311.1"/>
    </source>
</evidence>
<proteinExistence type="predicted"/>
<gene>
    <name evidence="2" type="ORF">NEA10_06195</name>
</gene>
<evidence type="ECO:0000256" key="1">
    <source>
        <dbReference type="SAM" id="MobiDB-lite"/>
    </source>
</evidence>